<dbReference type="Gene3D" id="1.25.40.10">
    <property type="entry name" value="Tetratricopeptide repeat domain"/>
    <property type="match status" value="2"/>
</dbReference>
<proteinExistence type="predicted"/>
<dbReference type="PANTHER" id="PTHR44943">
    <property type="entry name" value="CELLULOSE SYNTHASE OPERON PROTEIN C"/>
    <property type="match status" value="1"/>
</dbReference>
<evidence type="ECO:0000256" key="3">
    <source>
        <dbReference type="PROSITE-ProRule" id="PRU00339"/>
    </source>
</evidence>
<dbReference type="InterPro" id="IPR011990">
    <property type="entry name" value="TPR-like_helical_dom_sf"/>
</dbReference>
<feature type="repeat" description="TPR" evidence="3">
    <location>
        <begin position="82"/>
        <end position="115"/>
    </location>
</feature>
<dbReference type="Proteomes" id="UP000004095">
    <property type="component" value="Unassembled WGS sequence"/>
</dbReference>
<keyword evidence="1" id="KW-0677">Repeat</keyword>
<reference evidence="4 5" key="1">
    <citation type="submission" date="2007-01" db="EMBL/GenBank/DDBJ databases">
        <authorList>
            <person name="Haygood M."/>
            <person name="Podell S."/>
            <person name="Anderson C."/>
            <person name="Hopkinson B."/>
            <person name="Roe K."/>
            <person name="Barbeau K."/>
            <person name="Gaasterland T."/>
            <person name="Ferriera S."/>
            <person name="Johnson J."/>
            <person name="Kravitz S."/>
            <person name="Beeson K."/>
            <person name="Sutton G."/>
            <person name="Rogers Y.-H."/>
            <person name="Friedman R."/>
            <person name="Frazier M."/>
            <person name="Venter J.C."/>
        </authorList>
    </citation>
    <scope>NUCLEOTIDE SEQUENCE [LARGE SCALE GENOMIC DNA]</scope>
    <source>
        <strain evidence="4 5">ATCC 23134</strain>
    </source>
</reference>
<organism evidence="4 5">
    <name type="scientific">Microscilla marina ATCC 23134</name>
    <dbReference type="NCBI Taxonomy" id="313606"/>
    <lineage>
        <taxon>Bacteria</taxon>
        <taxon>Pseudomonadati</taxon>
        <taxon>Bacteroidota</taxon>
        <taxon>Cytophagia</taxon>
        <taxon>Cytophagales</taxon>
        <taxon>Microscillaceae</taxon>
        <taxon>Microscilla</taxon>
    </lineage>
</organism>
<evidence type="ECO:0000313" key="5">
    <source>
        <dbReference type="Proteomes" id="UP000004095"/>
    </source>
</evidence>
<dbReference type="eggNOG" id="COG0457">
    <property type="taxonomic scope" value="Bacteria"/>
</dbReference>
<dbReference type="SMART" id="SM00028">
    <property type="entry name" value="TPR"/>
    <property type="match status" value="3"/>
</dbReference>
<accession>A1ZJC9</accession>
<dbReference type="RefSeq" id="WP_002696156.1">
    <property type="nucleotide sequence ID" value="NZ_AAWS01000010.1"/>
</dbReference>
<protein>
    <submittedName>
        <fullName evidence="4">TPR-domain containing protein</fullName>
    </submittedName>
</protein>
<dbReference type="OrthoDB" id="1465784at2"/>
<dbReference type="EMBL" id="AAWS01000010">
    <property type="protein sequence ID" value="EAY29665.1"/>
    <property type="molecule type" value="Genomic_DNA"/>
</dbReference>
<dbReference type="Pfam" id="PF13181">
    <property type="entry name" value="TPR_8"/>
    <property type="match status" value="2"/>
</dbReference>
<dbReference type="AlphaFoldDB" id="A1ZJC9"/>
<dbReference type="PROSITE" id="PS50293">
    <property type="entry name" value="TPR_REGION"/>
    <property type="match status" value="1"/>
</dbReference>
<dbReference type="PROSITE" id="PS50005">
    <property type="entry name" value="TPR"/>
    <property type="match status" value="2"/>
</dbReference>
<dbReference type="PANTHER" id="PTHR44943:SF8">
    <property type="entry name" value="TPR REPEAT-CONTAINING PROTEIN MJ0263"/>
    <property type="match status" value="1"/>
</dbReference>
<evidence type="ECO:0000256" key="2">
    <source>
        <dbReference type="ARBA" id="ARBA00022803"/>
    </source>
</evidence>
<dbReference type="InterPro" id="IPR019734">
    <property type="entry name" value="TPR_rpt"/>
</dbReference>
<dbReference type="SUPFAM" id="SSF48452">
    <property type="entry name" value="TPR-like"/>
    <property type="match status" value="1"/>
</dbReference>
<sequence>MEDDNEMDWYDKALEHFGNRANCQALLCIEYYEELDADSEPAKLLKANILIGLHRFEDAERILDEFPMDVPRPERLNHVIKKHYYQVKGDLKDLQGKFNEAADFYQKLIDLEPDETLGYILKGACLAKAGEFEEAKELHNHATQLEGDPDEAYLNLGLIYRAEGKLYAAKKAFMEALTITPEYTEAQEGLQDVNEAMALEKQIYELRLKNNSDDN</sequence>
<keyword evidence="2 3" id="KW-0802">TPR repeat</keyword>
<gene>
    <name evidence="4" type="ORF">M23134_00549</name>
</gene>
<comment type="caution">
    <text evidence="4">The sequence shown here is derived from an EMBL/GenBank/DDBJ whole genome shotgun (WGS) entry which is preliminary data.</text>
</comment>
<evidence type="ECO:0000256" key="1">
    <source>
        <dbReference type="ARBA" id="ARBA00022737"/>
    </source>
</evidence>
<dbReference type="InterPro" id="IPR051685">
    <property type="entry name" value="Ycf3/AcsC/BcsC/TPR_MFPF"/>
</dbReference>
<name>A1ZJC9_MICM2</name>
<feature type="repeat" description="TPR" evidence="3">
    <location>
        <begin position="150"/>
        <end position="183"/>
    </location>
</feature>
<keyword evidence="5" id="KW-1185">Reference proteome</keyword>
<evidence type="ECO:0000313" key="4">
    <source>
        <dbReference type="EMBL" id="EAY29665.1"/>
    </source>
</evidence>